<evidence type="ECO:0000313" key="3">
    <source>
        <dbReference type="Proteomes" id="UP000732298"/>
    </source>
</evidence>
<dbReference type="Proteomes" id="UP000732298">
    <property type="component" value="Unassembled WGS sequence"/>
</dbReference>
<sequence>MNPNSTRILHIQFLAKNKLKKSLPLNSFARVLELADKGTHGATDIAREVPGTYPRLINKIAGEVGLTVPKTKALASKEPELVAKYLEFRRSGSSIASAARRVGVSFSTGQMWDTRHLHERTRHELEASLRSQAKTHEERPLIRKILAIKNPDGSFRYSKQMIATVFEVREMTVRRANNSPSQIRPPEEGEETADRFRRMKRQTVRELYAEAREQVRKLRVEEEQRNMERLRNLNLGKKAELGQSLKKAVDLIGWNGNSADALIAKGIVDGIVAAPSMQVSQRIISQIYGITQERVLKLTAKLEEAEIVTKNGNTIAINHRTVKLLRT</sequence>
<feature type="coiled-coil region" evidence="1">
    <location>
        <begin position="201"/>
        <end position="240"/>
    </location>
</feature>
<dbReference type="AlphaFoldDB" id="A0A8T3YRP0"/>
<protein>
    <submittedName>
        <fullName evidence="2">Uncharacterized protein</fullName>
    </submittedName>
</protein>
<gene>
    <name evidence="2" type="ORF">HY544_04810</name>
</gene>
<organism evidence="2 3">
    <name type="scientific">Candidatus Iainarchaeum sp</name>
    <dbReference type="NCBI Taxonomy" id="3101447"/>
    <lineage>
        <taxon>Archaea</taxon>
        <taxon>Candidatus Iainarchaeota</taxon>
        <taxon>Candidatus Iainarchaeia</taxon>
        <taxon>Candidatus Iainarchaeales</taxon>
        <taxon>Candidatus Iainarchaeaceae</taxon>
        <taxon>Candidatus Iainarchaeum</taxon>
    </lineage>
</organism>
<evidence type="ECO:0000313" key="2">
    <source>
        <dbReference type="EMBL" id="MBI4210799.1"/>
    </source>
</evidence>
<keyword evidence="1" id="KW-0175">Coiled coil</keyword>
<name>A0A8T3YRP0_9ARCH</name>
<reference evidence="2" key="1">
    <citation type="submission" date="2020-07" db="EMBL/GenBank/DDBJ databases">
        <title>Huge and variable diversity of episymbiotic CPR bacteria and DPANN archaea in groundwater ecosystems.</title>
        <authorList>
            <person name="He C.Y."/>
            <person name="Keren R."/>
            <person name="Whittaker M."/>
            <person name="Farag I.F."/>
            <person name="Doudna J."/>
            <person name="Cate J.H.D."/>
            <person name="Banfield J.F."/>
        </authorList>
    </citation>
    <scope>NUCLEOTIDE SEQUENCE</scope>
    <source>
        <strain evidence="2">NC_groundwater_1296_Ag_S-0.2um_52_80</strain>
    </source>
</reference>
<accession>A0A8T3YRP0</accession>
<dbReference type="EMBL" id="JACQPB010000042">
    <property type="protein sequence ID" value="MBI4210799.1"/>
    <property type="molecule type" value="Genomic_DNA"/>
</dbReference>
<proteinExistence type="predicted"/>
<evidence type="ECO:0000256" key="1">
    <source>
        <dbReference type="SAM" id="Coils"/>
    </source>
</evidence>
<comment type="caution">
    <text evidence="2">The sequence shown here is derived from an EMBL/GenBank/DDBJ whole genome shotgun (WGS) entry which is preliminary data.</text>
</comment>